<dbReference type="EMBL" id="BLRV01000021">
    <property type="protein sequence ID" value="GFP21148.1"/>
    <property type="molecule type" value="Genomic_DNA"/>
</dbReference>
<dbReference type="RefSeq" id="WP_176226285.1">
    <property type="nucleotide sequence ID" value="NZ_BLRV01000021.1"/>
</dbReference>
<dbReference type="AlphaFoldDB" id="A0A6V8NLJ3"/>
<gene>
    <name evidence="3" type="ORF">HKBW3S06_00374</name>
</gene>
<dbReference type="Proteomes" id="UP000580051">
    <property type="component" value="Unassembled WGS sequence"/>
</dbReference>
<dbReference type="GO" id="GO:0008360">
    <property type="term" value="P:regulation of cell shape"/>
    <property type="evidence" value="ECO:0007669"/>
    <property type="project" value="UniProtKB-UniRule"/>
</dbReference>
<evidence type="ECO:0000256" key="1">
    <source>
        <dbReference type="ARBA" id="ARBA00022490"/>
    </source>
</evidence>
<dbReference type="Pfam" id="PF01933">
    <property type="entry name" value="CofD"/>
    <property type="match status" value="1"/>
</dbReference>
<protein>
    <recommendedName>
        <fullName evidence="2">Putative gluconeogenesis factor</fullName>
    </recommendedName>
</protein>
<reference evidence="3 4" key="1">
    <citation type="journal article" date="2020" name="Front. Microbiol.">
        <title>Single-cell genomics of novel Actinobacteria with the Wood-Ljungdahl pathway discovered in a serpentinizing system.</title>
        <authorList>
            <person name="Merino N."/>
            <person name="Kawai M."/>
            <person name="Boyd E.S."/>
            <person name="Colman D.R."/>
            <person name="McGlynn S.E."/>
            <person name="Nealson K.H."/>
            <person name="Kurokawa K."/>
            <person name="Hongoh Y."/>
        </authorList>
    </citation>
    <scope>NUCLEOTIDE SEQUENCE [LARGE SCALE GENOMIC DNA]</scope>
    <source>
        <strain evidence="3 4">S06</strain>
    </source>
</reference>
<evidence type="ECO:0000313" key="3">
    <source>
        <dbReference type="EMBL" id="GFP21148.1"/>
    </source>
</evidence>
<dbReference type="InterPro" id="IPR010119">
    <property type="entry name" value="Gluconeogen_factor"/>
</dbReference>
<dbReference type="GO" id="GO:0043743">
    <property type="term" value="F:LPPG:FO 2-phospho-L-lactate transferase activity"/>
    <property type="evidence" value="ECO:0007669"/>
    <property type="project" value="InterPro"/>
</dbReference>
<comment type="caution">
    <text evidence="3">The sequence shown here is derived from an EMBL/GenBank/DDBJ whole genome shotgun (WGS) entry which is preliminary data.</text>
</comment>
<dbReference type="InterPro" id="IPR038136">
    <property type="entry name" value="CofD-like_dom_sf"/>
</dbReference>
<name>A0A6V8NLJ3_9ACTN</name>
<comment type="function">
    <text evidence="2">Required for morphogenesis under gluconeogenic growth conditions.</text>
</comment>
<evidence type="ECO:0000256" key="2">
    <source>
        <dbReference type="HAMAP-Rule" id="MF_00973"/>
    </source>
</evidence>
<dbReference type="Gene3D" id="3.40.50.10680">
    <property type="entry name" value="CofD-like domains"/>
    <property type="match status" value="1"/>
</dbReference>
<dbReference type="PANTHER" id="PTHR30135">
    <property type="entry name" value="UNCHARACTERIZED PROTEIN YVCK-RELATED"/>
    <property type="match status" value="1"/>
</dbReference>
<evidence type="ECO:0000313" key="4">
    <source>
        <dbReference type="Proteomes" id="UP000580051"/>
    </source>
</evidence>
<dbReference type="HAMAP" id="MF_00973">
    <property type="entry name" value="Gluconeogen_factor"/>
    <property type="match status" value="1"/>
</dbReference>
<dbReference type="SUPFAM" id="SSF142338">
    <property type="entry name" value="CofD-like"/>
    <property type="match status" value="1"/>
</dbReference>
<comment type="subcellular location">
    <subcellularLocation>
        <location evidence="2">Cytoplasm</location>
    </subcellularLocation>
</comment>
<dbReference type="PANTHER" id="PTHR30135:SF3">
    <property type="entry name" value="GLUCONEOGENESIS FACTOR-RELATED"/>
    <property type="match status" value="1"/>
</dbReference>
<organism evidence="3 4">
    <name type="scientific">Candidatus Hakubella thermalkaliphila</name>
    <dbReference type="NCBI Taxonomy" id="2754717"/>
    <lineage>
        <taxon>Bacteria</taxon>
        <taxon>Bacillati</taxon>
        <taxon>Actinomycetota</taxon>
        <taxon>Actinomycetota incertae sedis</taxon>
        <taxon>Candidatus Hakubellales</taxon>
        <taxon>Candidatus Hakubellaceae</taxon>
        <taxon>Candidatus Hakubella</taxon>
    </lineage>
</organism>
<sequence>MVARQSSSRKRRKSHPRVVVIGGGTGLSTLLRGVKTYTPDITAVVTVADDGGSSGRLRKEMGILPPGDIRNCIVALAEEESLMSSLFQYRFQQGEGLKGHSIGNLLIAALTDISGDFLTAIRQASKILKIKGRVYPSTTEKVVLLAELDNNTIVEGQSRIMRSEHPIKRVFLRPREVSPVPEAVQALMEADQIIIGPGSLFTSIIPNLLIPDIAEAIGASRAQKIYVCNVMTQPGETNGYRAEDHLSKLLEHCPGLTLDIVMVNNSPIPRRLREAYALEGAVAVDFDSSRLEEMGVEVILKDVVNFSNFVRHDPLKLARVLKKLTEPERSAPCPSLGK</sequence>
<keyword evidence="1 2" id="KW-0963">Cytoplasm</keyword>
<dbReference type="GO" id="GO:0005737">
    <property type="term" value="C:cytoplasm"/>
    <property type="evidence" value="ECO:0007669"/>
    <property type="project" value="UniProtKB-SubCell"/>
</dbReference>
<comment type="similarity">
    <text evidence="2">Belongs to the gluconeogenesis factor family.</text>
</comment>
<proteinExistence type="inferred from homology"/>
<dbReference type="NCBIfam" id="TIGR01826">
    <property type="entry name" value="CofD_related"/>
    <property type="match status" value="1"/>
</dbReference>
<dbReference type="InterPro" id="IPR002882">
    <property type="entry name" value="CofD"/>
</dbReference>
<dbReference type="CDD" id="cd07187">
    <property type="entry name" value="YvcK_like"/>
    <property type="match status" value="1"/>
</dbReference>
<accession>A0A6V8NLJ3</accession>